<dbReference type="SMART" id="SM00015">
    <property type="entry name" value="IQ"/>
    <property type="match status" value="2"/>
</dbReference>
<evidence type="ECO:0000256" key="2">
    <source>
        <dbReference type="ARBA" id="ARBA00024341"/>
    </source>
</evidence>
<sequence length="724" mass="79721">MNERIIQPNQKYNVVNEGVDNMPQHVNISFDDETSLHNDHQDVRNKRKSAMVDKTVTDDVLRFNKLPYNSVLNHDRIYMPTSVTPIGTSHRYQWQKRKFMCNKNSYHSKAVYRDREILSTITQDFDNDENVDMSVNTVQRSKDSSVVNVFANMQSHRLPLHEITTSTNSNMNQILQPSPSGNIISALTNDTPIKRGRGRPCKDTLVSQVSLNPSQGTSRMPIQTGTSLNMNQNLQTSQSENIVSAITNPTPIKRGRGRPRMADVANYISPQVASGQSIQFGTNSNMNQILQTLPSGNIVSAFTNPTPIKRGRGRPRMADVANSNSSQVASEKSTHFAMPKASIPVLNDVTNTIGNINIIGRPDKNPLVSQVCPNLYEGSSTVPIQKVPTPRGSPLKVVCETDNYTSACASPILSEGASSQVRLGNLPKRRGRPPKTGTSGTINQPVPNVSSISVGGSLSPHMFTPVIHENIPFQDINSTDNSTSACVSPILSEYASSQVRIGNLPKRRGRPPKTGTSITINQPFPNISSSSVGRSLSPMFTPVIYENIPLQDINSTDNVSKRTRRSRLVNNSPVQFDIGSPTIVSTRSSTNNNVDSTQRTNKEKGKSIAHTTEVDESEDVSEDEHGYIERISGISKVACEEVPSLNETSAATKIQACFRRHLARRAYKALRSLVKLQAVVRGAHVRKQSRIALECMHALARLQVVVRARQLHLLTSTPNYIPVV</sequence>
<dbReference type="PANTHER" id="PTHR32295">
    <property type="entry name" value="IQ-DOMAIN 5-RELATED"/>
    <property type="match status" value="1"/>
</dbReference>
<dbReference type="STRING" id="35608.A0A2U1Q504"/>
<dbReference type="Pfam" id="PF00612">
    <property type="entry name" value="IQ"/>
    <property type="match status" value="1"/>
</dbReference>
<dbReference type="InterPro" id="IPR000048">
    <property type="entry name" value="IQ_motif_EF-hand-BS"/>
</dbReference>
<evidence type="ECO:0000256" key="3">
    <source>
        <dbReference type="SAM" id="MobiDB-lite"/>
    </source>
</evidence>
<dbReference type="CDD" id="cd23767">
    <property type="entry name" value="IQCD"/>
    <property type="match status" value="1"/>
</dbReference>
<dbReference type="EMBL" id="PKPP01000412">
    <property type="protein sequence ID" value="PWA93086.1"/>
    <property type="molecule type" value="Genomic_DNA"/>
</dbReference>
<dbReference type="InterPro" id="IPR017956">
    <property type="entry name" value="AT_hook_DNA-bd_motif"/>
</dbReference>
<keyword evidence="1" id="KW-0112">Calmodulin-binding</keyword>
<evidence type="ECO:0000313" key="5">
    <source>
        <dbReference type="Proteomes" id="UP000245207"/>
    </source>
</evidence>
<evidence type="ECO:0000313" key="4">
    <source>
        <dbReference type="EMBL" id="PWA93086.1"/>
    </source>
</evidence>
<feature type="compositionally biased region" description="Polar residues" evidence="3">
    <location>
        <begin position="436"/>
        <end position="448"/>
    </location>
</feature>
<name>A0A2U1Q504_ARTAN</name>
<feature type="compositionally biased region" description="Polar residues" evidence="3">
    <location>
        <begin position="582"/>
        <end position="599"/>
    </location>
</feature>
<gene>
    <name evidence="4" type="ORF">CTI12_AA073170</name>
</gene>
<dbReference type="GO" id="GO:0003677">
    <property type="term" value="F:DNA binding"/>
    <property type="evidence" value="ECO:0007669"/>
    <property type="project" value="InterPro"/>
</dbReference>
<accession>A0A2U1Q504</accession>
<comment type="similarity">
    <text evidence="2">Belongs to the IQD family.</text>
</comment>
<feature type="region of interest" description="Disordered" evidence="3">
    <location>
        <begin position="503"/>
        <end position="522"/>
    </location>
</feature>
<feature type="region of interest" description="Disordered" evidence="3">
    <location>
        <begin position="424"/>
        <end position="448"/>
    </location>
</feature>
<dbReference type="PRINTS" id="PR00929">
    <property type="entry name" value="ATHOOK"/>
</dbReference>
<dbReference type="Gene3D" id="1.20.5.190">
    <property type="match status" value="1"/>
</dbReference>
<keyword evidence="5" id="KW-1185">Reference proteome</keyword>
<dbReference type="AlphaFoldDB" id="A0A2U1Q504"/>
<comment type="caution">
    <text evidence="4">The sequence shown here is derived from an EMBL/GenBank/DDBJ whole genome shotgun (WGS) entry which is preliminary data.</text>
</comment>
<organism evidence="4 5">
    <name type="scientific">Artemisia annua</name>
    <name type="common">Sweet wormwood</name>
    <dbReference type="NCBI Taxonomy" id="35608"/>
    <lineage>
        <taxon>Eukaryota</taxon>
        <taxon>Viridiplantae</taxon>
        <taxon>Streptophyta</taxon>
        <taxon>Embryophyta</taxon>
        <taxon>Tracheophyta</taxon>
        <taxon>Spermatophyta</taxon>
        <taxon>Magnoliopsida</taxon>
        <taxon>eudicotyledons</taxon>
        <taxon>Gunneridae</taxon>
        <taxon>Pentapetalae</taxon>
        <taxon>asterids</taxon>
        <taxon>campanulids</taxon>
        <taxon>Asterales</taxon>
        <taxon>Asteraceae</taxon>
        <taxon>Asteroideae</taxon>
        <taxon>Anthemideae</taxon>
        <taxon>Artemisiinae</taxon>
        <taxon>Artemisia</taxon>
    </lineage>
</organism>
<dbReference type="SMART" id="SM00384">
    <property type="entry name" value="AT_hook"/>
    <property type="match status" value="5"/>
</dbReference>
<feature type="region of interest" description="Disordered" evidence="3">
    <location>
        <begin position="579"/>
        <end position="622"/>
    </location>
</feature>
<proteinExistence type="inferred from homology"/>
<dbReference type="Proteomes" id="UP000245207">
    <property type="component" value="Unassembled WGS sequence"/>
</dbReference>
<evidence type="ECO:0000256" key="1">
    <source>
        <dbReference type="ARBA" id="ARBA00022860"/>
    </source>
</evidence>
<dbReference type="PANTHER" id="PTHR32295:SF108">
    <property type="entry name" value="PROTEIN IQ-DOMAIN 20"/>
    <property type="match status" value="1"/>
</dbReference>
<reference evidence="4 5" key="1">
    <citation type="journal article" date="2018" name="Mol. Plant">
        <title>The genome of Artemisia annua provides insight into the evolution of Asteraceae family and artemisinin biosynthesis.</title>
        <authorList>
            <person name="Shen Q."/>
            <person name="Zhang L."/>
            <person name="Liao Z."/>
            <person name="Wang S."/>
            <person name="Yan T."/>
            <person name="Shi P."/>
            <person name="Liu M."/>
            <person name="Fu X."/>
            <person name="Pan Q."/>
            <person name="Wang Y."/>
            <person name="Lv Z."/>
            <person name="Lu X."/>
            <person name="Zhang F."/>
            <person name="Jiang W."/>
            <person name="Ma Y."/>
            <person name="Chen M."/>
            <person name="Hao X."/>
            <person name="Li L."/>
            <person name="Tang Y."/>
            <person name="Lv G."/>
            <person name="Zhou Y."/>
            <person name="Sun X."/>
            <person name="Brodelius P.E."/>
            <person name="Rose J.K.C."/>
            <person name="Tang K."/>
        </authorList>
    </citation>
    <scope>NUCLEOTIDE SEQUENCE [LARGE SCALE GENOMIC DNA]</scope>
    <source>
        <strain evidence="5">cv. Huhao1</strain>
        <tissue evidence="4">Leaf</tissue>
    </source>
</reference>
<protein>
    <submittedName>
        <fullName evidence="4">IQ-domain 20</fullName>
    </submittedName>
</protein>
<dbReference type="OrthoDB" id="694295at2759"/>
<dbReference type="GO" id="GO:0005516">
    <property type="term" value="F:calmodulin binding"/>
    <property type="evidence" value="ECO:0007669"/>
    <property type="project" value="UniProtKB-KW"/>
</dbReference>
<dbReference type="PROSITE" id="PS50096">
    <property type="entry name" value="IQ"/>
    <property type="match status" value="2"/>
</dbReference>